<name>A0A2G2VFA8_CAPBA</name>
<dbReference type="SUPFAM" id="SSF51905">
    <property type="entry name" value="FAD/NAD(P)-binding domain"/>
    <property type="match status" value="1"/>
</dbReference>
<dbReference type="InterPro" id="IPR036188">
    <property type="entry name" value="FAD/NAD-bd_sf"/>
</dbReference>
<dbReference type="GO" id="GO:0004174">
    <property type="term" value="F:electron-transferring-flavoprotein dehydrogenase activity"/>
    <property type="evidence" value="ECO:0007669"/>
    <property type="project" value="TreeGrafter"/>
</dbReference>
<dbReference type="AlphaFoldDB" id="A0A2G2VFA8"/>
<evidence type="ECO:0000256" key="1">
    <source>
        <dbReference type="ARBA" id="ARBA00022630"/>
    </source>
</evidence>
<evidence type="ECO:0000256" key="3">
    <source>
        <dbReference type="ARBA" id="ARBA00023002"/>
    </source>
</evidence>
<reference evidence="5" key="2">
    <citation type="journal article" date="2017" name="J. Anim. Genet.">
        <title>Multiple reference genome sequences of hot pepper reveal the massive evolution of plant disease resistance genes by retroduplication.</title>
        <authorList>
            <person name="Kim S."/>
            <person name="Park J."/>
            <person name="Yeom S.-I."/>
            <person name="Kim Y.-M."/>
            <person name="Seo E."/>
            <person name="Kim K.-T."/>
            <person name="Kim M.-S."/>
            <person name="Lee J.M."/>
            <person name="Cheong K."/>
            <person name="Shin H.-S."/>
            <person name="Kim S.-B."/>
            <person name="Han K."/>
            <person name="Lee J."/>
            <person name="Park M."/>
            <person name="Lee H.-A."/>
            <person name="Lee H.-Y."/>
            <person name="Lee Y."/>
            <person name="Oh S."/>
            <person name="Lee J.H."/>
            <person name="Choi E."/>
            <person name="Choi E."/>
            <person name="Lee S.E."/>
            <person name="Jeon J."/>
            <person name="Kim H."/>
            <person name="Choi G."/>
            <person name="Song H."/>
            <person name="Lee J."/>
            <person name="Lee S.-C."/>
            <person name="Kwon J.-K."/>
            <person name="Lee H.-Y."/>
            <person name="Koo N."/>
            <person name="Hong Y."/>
            <person name="Kim R.W."/>
            <person name="Kang W.-H."/>
            <person name="Huh J.H."/>
            <person name="Kang B.-C."/>
            <person name="Yang T.-J."/>
            <person name="Lee Y.-H."/>
            <person name="Bennetzen J.L."/>
            <person name="Choi D."/>
        </authorList>
    </citation>
    <scope>NUCLEOTIDE SEQUENCE [LARGE SCALE GENOMIC DNA]</scope>
    <source>
        <strain evidence="5">cv. PBC81</strain>
    </source>
</reference>
<comment type="caution">
    <text evidence="4">The sequence shown here is derived from an EMBL/GenBank/DDBJ whole genome shotgun (WGS) entry which is preliminary data.</text>
</comment>
<accession>A0A2G2VFA8</accession>
<sequence>MAGLVAEKKNVVVIGSGVAGSLVAKSLQNEAAVFLIDEKEYFEITWASLRSMVEPEFAKRSVISYSEYLPHAKIVTSTAVNITDTDVFTAQGSRIR</sequence>
<dbReference type="STRING" id="33114.A0A2G2VFA8"/>
<evidence type="ECO:0008006" key="6">
    <source>
        <dbReference type="Google" id="ProtNLM"/>
    </source>
</evidence>
<proteinExistence type="predicted"/>
<dbReference type="EMBL" id="MLFT02000012">
    <property type="protein sequence ID" value="PHT31637.1"/>
    <property type="molecule type" value="Genomic_DNA"/>
</dbReference>
<dbReference type="PANTHER" id="PTHR43735">
    <property type="entry name" value="APOPTOSIS-INDUCING FACTOR 1"/>
    <property type="match status" value="1"/>
</dbReference>
<reference evidence="4 5" key="1">
    <citation type="journal article" date="2017" name="Genome Biol.">
        <title>New reference genome sequences of hot pepper reveal the massive evolution of plant disease-resistance genes by retroduplication.</title>
        <authorList>
            <person name="Kim S."/>
            <person name="Park J."/>
            <person name="Yeom S.I."/>
            <person name="Kim Y.M."/>
            <person name="Seo E."/>
            <person name="Kim K.T."/>
            <person name="Kim M.S."/>
            <person name="Lee J.M."/>
            <person name="Cheong K."/>
            <person name="Shin H.S."/>
            <person name="Kim S.B."/>
            <person name="Han K."/>
            <person name="Lee J."/>
            <person name="Park M."/>
            <person name="Lee H.A."/>
            <person name="Lee H.Y."/>
            <person name="Lee Y."/>
            <person name="Oh S."/>
            <person name="Lee J.H."/>
            <person name="Choi E."/>
            <person name="Choi E."/>
            <person name="Lee S.E."/>
            <person name="Jeon J."/>
            <person name="Kim H."/>
            <person name="Choi G."/>
            <person name="Song H."/>
            <person name="Lee J."/>
            <person name="Lee S.C."/>
            <person name="Kwon J.K."/>
            <person name="Lee H.Y."/>
            <person name="Koo N."/>
            <person name="Hong Y."/>
            <person name="Kim R.W."/>
            <person name="Kang W.H."/>
            <person name="Huh J.H."/>
            <person name="Kang B.C."/>
            <person name="Yang T.J."/>
            <person name="Lee Y.H."/>
            <person name="Bennetzen J.L."/>
            <person name="Choi D."/>
        </authorList>
    </citation>
    <scope>NUCLEOTIDE SEQUENCE [LARGE SCALE GENOMIC DNA]</scope>
    <source>
        <strain evidence="5">cv. PBC81</strain>
    </source>
</reference>
<dbReference type="Gene3D" id="3.50.50.100">
    <property type="match status" value="1"/>
</dbReference>
<protein>
    <recommendedName>
        <fullName evidence="6">FAD/NAD(P)-binding domain-containing protein</fullName>
    </recommendedName>
</protein>
<organism evidence="4 5">
    <name type="scientific">Capsicum baccatum</name>
    <name type="common">Peruvian pepper</name>
    <dbReference type="NCBI Taxonomy" id="33114"/>
    <lineage>
        <taxon>Eukaryota</taxon>
        <taxon>Viridiplantae</taxon>
        <taxon>Streptophyta</taxon>
        <taxon>Embryophyta</taxon>
        <taxon>Tracheophyta</taxon>
        <taxon>Spermatophyta</taxon>
        <taxon>Magnoliopsida</taxon>
        <taxon>eudicotyledons</taxon>
        <taxon>Gunneridae</taxon>
        <taxon>Pentapetalae</taxon>
        <taxon>asterids</taxon>
        <taxon>lamiids</taxon>
        <taxon>Solanales</taxon>
        <taxon>Solanaceae</taxon>
        <taxon>Solanoideae</taxon>
        <taxon>Capsiceae</taxon>
        <taxon>Capsicum</taxon>
    </lineage>
</organism>
<keyword evidence="2" id="KW-0274">FAD</keyword>
<keyword evidence="3" id="KW-0560">Oxidoreductase</keyword>
<dbReference type="GO" id="GO:0050660">
    <property type="term" value="F:flavin adenine dinucleotide binding"/>
    <property type="evidence" value="ECO:0007669"/>
    <property type="project" value="TreeGrafter"/>
</dbReference>
<dbReference type="Proteomes" id="UP000224567">
    <property type="component" value="Unassembled WGS sequence"/>
</dbReference>
<dbReference type="OrthoDB" id="1739362at2759"/>
<evidence type="ECO:0000313" key="4">
    <source>
        <dbReference type="EMBL" id="PHT31637.1"/>
    </source>
</evidence>
<evidence type="ECO:0000313" key="5">
    <source>
        <dbReference type="Proteomes" id="UP000224567"/>
    </source>
</evidence>
<keyword evidence="1" id="KW-0285">Flavoprotein</keyword>
<gene>
    <name evidence="4" type="ORF">CQW23_27974</name>
</gene>
<dbReference type="PANTHER" id="PTHR43735:SF3">
    <property type="entry name" value="FERROPTOSIS SUPPRESSOR PROTEIN 1"/>
    <property type="match status" value="1"/>
</dbReference>
<keyword evidence="5" id="KW-1185">Reference proteome</keyword>
<evidence type="ECO:0000256" key="2">
    <source>
        <dbReference type="ARBA" id="ARBA00022827"/>
    </source>
</evidence>
<dbReference type="GO" id="GO:0005737">
    <property type="term" value="C:cytoplasm"/>
    <property type="evidence" value="ECO:0007669"/>
    <property type="project" value="TreeGrafter"/>
</dbReference>